<evidence type="ECO:0000256" key="1">
    <source>
        <dbReference type="SAM" id="MobiDB-lite"/>
    </source>
</evidence>
<comment type="caution">
    <text evidence="2">The sequence shown here is derived from an EMBL/GenBank/DDBJ whole genome shotgun (WGS) entry which is preliminary data.</text>
</comment>
<protein>
    <submittedName>
        <fullName evidence="2">Uncharacterized protein</fullName>
    </submittedName>
</protein>
<reference evidence="2 3" key="1">
    <citation type="submission" date="2024-05" db="EMBL/GenBank/DDBJ databases">
        <title>A draft genome resource for the thread blight pathogen Marasmius tenuissimus strain MS-2.</title>
        <authorList>
            <person name="Yulfo-Soto G.E."/>
            <person name="Baruah I.K."/>
            <person name="Amoako-Attah I."/>
            <person name="Bukari Y."/>
            <person name="Meinhardt L.W."/>
            <person name="Bailey B.A."/>
            <person name="Cohen S.P."/>
        </authorList>
    </citation>
    <scope>NUCLEOTIDE SEQUENCE [LARGE SCALE GENOMIC DNA]</scope>
    <source>
        <strain evidence="2 3">MS-2</strain>
    </source>
</reference>
<feature type="region of interest" description="Disordered" evidence="1">
    <location>
        <begin position="141"/>
        <end position="161"/>
    </location>
</feature>
<organism evidence="2 3">
    <name type="scientific">Marasmius tenuissimus</name>
    <dbReference type="NCBI Taxonomy" id="585030"/>
    <lineage>
        <taxon>Eukaryota</taxon>
        <taxon>Fungi</taxon>
        <taxon>Dikarya</taxon>
        <taxon>Basidiomycota</taxon>
        <taxon>Agaricomycotina</taxon>
        <taxon>Agaricomycetes</taxon>
        <taxon>Agaricomycetidae</taxon>
        <taxon>Agaricales</taxon>
        <taxon>Marasmiineae</taxon>
        <taxon>Marasmiaceae</taxon>
        <taxon>Marasmius</taxon>
    </lineage>
</organism>
<keyword evidence="3" id="KW-1185">Reference proteome</keyword>
<accession>A0ABR3A4K3</accession>
<name>A0ABR3A4K3_9AGAR</name>
<dbReference type="EMBL" id="JBBXMP010000022">
    <property type="protein sequence ID" value="KAL0067929.1"/>
    <property type="molecule type" value="Genomic_DNA"/>
</dbReference>
<evidence type="ECO:0000313" key="3">
    <source>
        <dbReference type="Proteomes" id="UP001437256"/>
    </source>
</evidence>
<sequence>MENDVDTQPLRFYTAGKGDDARKHSLSDFCYALGPVLKVYISQHPNKEDPARLLPFIIKTSDTWLEVWKEDLEKEIESRQASKLKTIQRDLIFTINSEAMYHPFLSCKGDKVDPFDGADLAWEEAFEQAIAGSGFEKRKDPEYHLSQYPPAPEPTPDPYAGWTWDDWVEELRRDSAQQRLRLQEEQEEQDREDWTWNH</sequence>
<evidence type="ECO:0000313" key="2">
    <source>
        <dbReference type="EMBL" id="KAL0067929.1"/>
    </source>
</evidence>
<proteinExistence type="predicted"/>
<gene>
    <name evidence="2" type="ORF">AAF712_005098</name>
</gene>
<feature type="region of interest" description="Disordered" evidence="1">
    <location>
        <begin position="179"/>
        <end position="198"/>
    </location>
</feature>
<dbReference type="Proteomes" id="UP001437256">
    <property type="component" value="Unassembled WGS sequence"/>
</dbReference>